<dbReference type="STRING" id="1962155.B1813_00285"/>
<dbReference type="Pfam" id="PF03713">
    <property type="entry name" value="DUF305"/>
    <property type="match status" value="1"/>
</dbReference>
<dbReference type="EMBL" id="MWIH01000002">
    <property type="protein sequence ID" value="OQO94594.1"/>
    <property type="molecule type" value="Genomic_DNA"/>
</dbReference>
<name>A0A1V9ACE6_SACPI</name>
<dbReference type="PANTHER" id="PTHR36933">
    <property type="entry name" value="SLL0788 PROTEIN"/>
    <property type="match status" value="1"/>
</dbReference>
<sequence length="205" mass="21672">MNKSFVQTALVTAAAAAIAAGCADDGTGRTGDTPSAPNTTASAQQDSLNRADVMFARQMIPHHEGAIDMAALAEHRTGNTEVLDLAERIEQAQGPEIDQLDAWLEARDVEPGDGPGGMPGNEHGDMGHGEMPGMGADDMAALEEADGAEFDELFLELMIEHHQGAIRMSEAVLAKGSDPEPRALAQDIIEAQQAEITEMRSLLEN</sequence>
<dbReference type="InterPro" id="IPR012347">
    <property type="entry name" value="Ferritin-like"/>
</dbReference>
<evidence type="ECO:0000313" key="5">
    <source>
        <dbReference type="Proteomes" id="UP000192591"/>
    </source>
</evidence>
<proteinExistence type="predicted"/>
<keyword evidence="5" id="KW-1185">Reference proteome</keyword>
<gene>
    <name evidence="4" type="ORF">B1813_00285</name>
</gene>
<feature type="chain" id="PRO_5038588428" evidence="2">
    <location>
        <begin position="20"/>
        <end position="205"/>
    </location>
</feature>
<accession>A0A1V9ACE6</accession>
<reference evidence="4 5" key="1">
    <citation type="submission" date="2017-02" db="EMBL/GenBank/DDBJ databases">
        <title>Draft genome of Saccharomonospora sp. 154.</title>
        <authorList>
            <person name="Alonso-Carmona G.S."/>
            <person name="De La Haba R."/>
            <person name="Vera-Gargallo B."/>
            <person name="Sandoval-Trujillo A.H."/>
            <person name="Ramirez-Duran N."/>
            <person name="Ventosa A."/>
        </authorList>
    </citation>
    <scope>NUCLEOTIDE SEQUENCE [LARGE SCALE GENOMIC DNA]</scope>
    <source>
        <strain evidence="4 5">LRS4.154</strain>
    </source>
</reference>
<dbReference type="InterPro" id="IPR005183">
    <property type="entry name" value="DUF305_CopM-like"/>
</dbReference>
<protein>
    <submittedName>
        <fullName evidence="4">DUF305 domain-containing protein</fullName>
    </submittedName>
</protein>
<keyword evidence="2" id="KW-0732">Signal</keyword>
<feature type="region of interest" description="Disordered" evidence="1">
    <location>
        <begin position="28"/>
        <end position="47"/>
    </location>
</feature>
<evidence type="ECO:0000313" key="4">
    <source>
        <dbReference type="EMBL" id="OQO94594.1"/>
    </source>
</evidence>
<feature type="domain" description="DUF305" evidence="3">
    <location>
        <begin position="52"/>
        <end position="203"/>
    </location>
</feature>
<dbReference type="Proteomes" id="UP000192591">
    <property type="component" value="Unassembled WGS sequence"/>
</dbReference>
<dbReference type="PROSITE" id="PS51257">
    <property type="entry name" value="PROKAR_LIPOPROTEIN"/>
    <property type="match status" value="1"/>
</dbReference>
<dbReference type="AlphaFoldDB" id="A0A1V9ACE6"/>
<dbReference type="Gene3D" id="1.20.1260.10">
    <property type="match status" value="1"/>
</dbReference>
<evidence type="ECO:0000259" key="3">
    <source>
        <dbReference type="Pfam" id="PF03713"/>
    </source>
</evidence>
<evidence type="ECO:0000256" key="1">
    <source>
        <dbReference type="SAM" id="MobiDB-lite"/>
    </source>
</evidence>
<evidence type="ECO:0000256" key="2">
    <source>
        <dbReference type="SAM" id="SignalP"/>
    </source>
</evidence>
<comment type="caution">
    <text evidence="4">The sequence shown here is derived from an EMBL/GenBank/DDBJ whole genome shotgun (WGS) entry which is preliminary data.</text>
</comment>
<dbReference type="PANTHER" id="PTHR36933:SF1">
    <property type="entry name" value="SLL0788 PROTEIN"/>
    <property type="match status" value="1"/>
</dbReference>
<feature type="compositionally biased region" description="Polar residues" evidence="1">
    <location>
        <begin position="30"/>
        <end position="47"/>
    </location>
</feature>
<organism evidence="4 5">
    <name type="scientific">Saccharomonospora piscinae</name>
    <dbReference type="NCBI Taxonomy" id="687388"/>
    <lineage>
        <taxon>Bacteria</taxon>
        <taxon>Bacillati</taxon>
        <taxon>Actinomycetota</taxon>
        <taxon>Actinomycetes</taxon>
        <taxon>Pseudonocardiales</taxon>
        <taxon>Pseudonocardiaceae</taxon>
        <taxon>Saccharomonospora</taxon>
    </lineage>
</organism>
<feature type="signal peptide" evidence="2">
    <location>
        <begin position="1"/>
        <end position="19"/>
    </location>
</feature>